<evidence type="ECO:0000313" key="2">
    <source>
        <dbReference type="Proteomes" id="UP000295620"/>
    </source>
</evidence>
<reference evidence="1 2" key="1">
    <citation type="submission" date="2019-03" db="EMBL/GenBank/DDBJ databases">
        <title>Genomic Encyclopedia of Archaeal and Bacterial Type Strains, Phase II (KMG-II): from individual species to whole genera.</title>
        <authorList>
            <person name="Goeker M."/>
        </authorList>
    </citation>
    <scope>NUCLEOTIDE SEQUENCE [LARGE SCALE GENOMIC DNA]</scope>
    <source>
        <strain evidence="1 2">DSM 19035</strain>
    </source>
</reference>
<dbReference type="Proteomes" id="UP000295620">
    <property type="component" value="Unassembled WGS sequence"/>
</dbReference>
<dbReference type="OrthoDB" id="1321649at2"/>
<keyword evidence="2" id="KW-1185">Reference proteome</keyword>
<organism evidence="1 2">
    <name type="scientific">Pedobacter metabolipauper</name>
    <dbReference type="NCBI Taxonomy" id="425513"/>
    <lineage>
        <taxon>Bacteria</taxon>
        <taxon>Pseudomonadati</taxon>
        <taxon>Bacteroidota</taxon>
        <taxon>Sphingobacteriia</taxon>
        <taxon>Sphingobacteriales</taxon>
        <taxon>Sphingobacteriaceae</taxon>
        <taxon>Pedobacter</taxon>
    </lineage>
</organism>
<protein>
    <recommendedName>
        <fullName evidence="3">HEPN domain-containing protein</fullName>
    </recommendedName>
</protein>
<accession>A0A4R6SXQ2</accession>
<proteinExistence type="predicted"/>
<evidence type="ECO:0000313" key="1">
    <source>
        <dbReference type="EMBL" id="TDQ09444.1"/>
    </source>
</evidence>
<dbReference type="AlphaFoldDB" id="A0A4R6SXQ2"/>
<sequence>MKTLNTSNLPVIVALINKLMSAESILCFDSNTYGAIWRGAFRAGEIEVETHTHLQLLVISSATVKETLNAQNEINSLKYLDITVTILAHSKTEVMAALKKSNRFFHSVIHHADLLHSKISFQHLKNIIPADPQESGLHLIRTWNRRYASGYCFYLGAQNILSEKNAGEVVLYLVVQSLKQTCLGLIAVFLGYQPKSFDLHTLLTLCDCIDERLEGIIPRRTDEDKFFYAILLQNNKSFYRDEVKKIDPPVIYLFQNRCLHYLKTAELLCEERLKTIVRTMSN</sequence>
<gene>
    <name evidence="1" type="ORF">ATK78_1598</name>
</gene>
<dbReference type="Gene3D" id="1.20.120.330">
    <property type="entry name" value="Nucleotidyltransferases domain 2"/>
    <property type="match status" value="1"/>
</dbReference>
<evidence type="ECO:0008006" key="3">
    <source>
        <dbReference type="Google" id="ProtNLM"/>
    </source>
</evidence>
<name>A0A4R6SXQ2_9SPHI</name>
<comment type="caution">
    <text evidence="1">The sequence shown here is derived from an EMBL/GenBank/DDBJ whole genome shotgun (WGS) entry which is preliminary data.</text>
</comment>
<dbReference type="RefSeq" id="WP_133575527.1">
    <property type="nucleotide sequence ID" value="NZ_SNYC01000004.1"/>
</dbReference>
<dbReference type="EMBL" id="SNYC01000004">
    <property type="protein sequence ID" value="TDQ09444.1"/>
    <property type="molecule type" value="Genomic_DNA"/>
</dbReference>